<evidence type="ECO:0000256" key="4">
    <source>
        <dbReference type="ARBA" id="ARBA00022927"/>
    </source>
</evidence>
<dbReference type="EMBL" id="BAAFRS010000188">
    <property type="protein sequence ID" value="GAB1224304.1"/>
    <property type="molecule type" value="Genomic_DNA"/>
</dbReference>
<keyword evidence="5" id="KW-0472">Membrane</keyword>
<gene>
    <name evidence="6" type="ORF">ENUP19_0188G0015</name>
</gene>
<accession>A0ABQ0DN65</accession>
<comment type="subcellular location">
    <subcellularLocation>
        <location evidence="1">Membrane</location>
        <topology evidence="1">Peripheral membrane protein</topology>
    </subcellularLocation>
</comment>
<protein>
    <recommendedName>
        <fullName evidence="8">Vacuolar protein sorting-associated protein 35</fullName>
    </recommendedName>
</protein>
<proteinExistence type="inferred from homology"/>
<comment type="caution">
    <text evidence="6">The sequence shown here is derived from an EMBL/GenBank/DDBJ whole genome shotgun (WGS) entry which is preliminary data.</text>
</comment>
<dbReference type="Proteomes" id="UP001628156">
    <property type="component" value="Unassembled WGS sequence"/>
</dbReference>
<dbReference type="Gene3D" id="1.25.40.660">
    <property type="entry name" value="Vacuolar protein sorting-associated protein 35, helical subcomplex Vps35-C"/>
    <property type="match status" value="1"/>
</dbReference>
<evidence type="ECO:0000256" key="1">
    <source>
        <dbReference type="ARBA" id="ARBA00004170"/>
    </source>
</evidence>
<reference evidence="6 7" key="1">
    <citation type="journal article" date="2019" name="PLoS Negl. Trop. Dis.">
        <title>Whole genome sequencing of Entamoeba nuttalli reveals mammalian host-related molecular signatures and a novel octapeptide-repeat surface protein.</title>
        <authorList>
            <person name="Tanaka M."/>
            <person name="Makiuchi T."/>
            <person name="Komiyama T."/>
            <person name="Shiina T."/>
            <person name="Osaki K."/>
            <person name="Tachibana H."/>
        </authorList>
    </citation>
    <scope>NUCLEOTIDE SEQUENCE [LARGE SCALE GENOMIC DNA]</scope>
    <source>
        <strain evidence="6 7">P19-061405</strain>
    </source>
</reference>
<evidence type="ECO:0000313" key="6">
    <source>
        <dbReference type="EMBL" id="GAB1224304.1"/>
    </source>
</evidence>
<evidence type="ECO:0000313" key="7">
    <source>
        <dbReference type="Proteomes" id="UP001628156"/>
    </source>
</evidence>
<evidence type="ECO:0008006" key="8">
    <source>
        <dbReference type="Google" id="ProtNLM"/>
    </source>
</evidence>
<evidence type="ECO:0000256" key="2">
    <source>
        <dbReference type="ARBA" id="ARBA00006536"/>
    </source>
</evidence>
<organism evidence="6 7">
    <name type="scientific">Entamoeba nuttalli</name>
    <dbReference type="NCBI Taxonomy" id="412467"/>
    <lineage>
        <taxon>Eukaryota</taxon>
        <taxon>Amoebozoa</taxon>
        <taxon>Evosea</taxon>
        <taxon>Archamoebae</taxon>
        <taxon>Mastigamoebida</taxon>
        <taxon>Entamoebidae</taxon>
        <taxon>Entamoeba</taxon>
    </lineage>
</organism>
<dbReference type="InterPro" id="IPR005378">
    <property type="entry name" value="Vps35"/>
</dbReference>
<keyword evidence="4" id="KW-0653">Protein transport</keyword>
<comment type="similarity">
    <text evidence="2">Belongs to the VPS35 family.</text>
</comment>
<evidence type="ECO:0000256" key="3">
    <source>
        <dbReference type="ARBA" id="ARBA00022448"/>
    </source>
</evidence>
<keyword evidence="3" id="KW-0813">Transport</keyword>
<sequence length="729" mass="84141">MSDQKSIKPIYTTEEEEINFRISLIKQNDIKMNKELDNEKIHEAIETAYTIADHLRTVTLTPKLYYSLYIEIQTIFTSLISRICEIKQKSILKLYERVQYYSHVVPRLYLMCTIGSICIAKNEIPITLLLKDLLEMCKCVQHPSKGLFLRSYLLYVIKNYLPTTLIENNNNNNNGSLDDSIQFLLTNFIEMNKLNIRLAQKQQESQVQLCQLVAMNLSILSNLDIPQNTYKTIILPQILQQIILSADIHSQTYLIDAVIQAFPAKFQLLTLKPILRTIVTSQNGVNIVELLKSLIKQLINYIIIEKSDETDIYPLFDNSLKDALKHEENNKKEIIELLPLYIELLEHWYNKNDTLKFISKLIIDINHFIGKSCSSDLYVPIIHFLIATYQNHEILLVSQLNGFSDLMDLLELHSKHTIQRKIIQRFIQENKQLTTIEDVQFVMNITSTIHKDLENASDEDIEKDSILSTSLYQLINLNDFEEMVSTLREIKGIISIGCNKRKKISLPGLLFKFITIKPCDRKIFVGALDILKLLVKQNEMLLSIRLAIQCTLCGLNNGIDTTSFFEFATSIFENNISNAEEKKEALKYIIAGGCSMKINDEEKYIILITAVTKYSQMIEDINSRVNIIALCSALWPKRDGSNYNSKQHCLQCLQKALKDANLSNENIKLFVTILNRYIISYINGYSDFSKYIIQLRDLIQSNIGDISDNSLIQYFKNTCYYISQLDITN</sequence>
<dbReference type="PANTHER" id="PTHR11099:SF0">
    <property type="entry name" value="VACUOLAR PROTEIN SORTING-ASSOCIATED PROTEIN 35"/>
    <property type="match status" value="1"/>
</dbReference>
<name>A0ABQ0DN65_9EUKA</name>
<dbReference type="Pfam" id="PF03635">
    <property type="entry name" value="Vps35"/>
    <property type="match status" value="1"/>
</dbReference>
<dbReference type="InterPro" id="IPR042491">
    <property type="entry name" value="Vps35_C"/>
</dbReference>
<dbReference type="PANTHER" id="PTHR11099">
    <property type="entry name" value="VACUOLAR SORTING PROTEIN 35"/>
    <property type="match status" value="1"/>
</dbReference>
<keyword evidence="7" id="KW-1185">Reference proteome</keyword>
<evidence type="ECO:0000256" key="5">
    <source>
        <dbReference type="ARBA" id="ARBA00023136"/>
    </source>
</evidence>